<dbReference type="PANTHER" id="PTHR32347">
    <property type="entry name" value="EFFLUX SYSTEM COMPONENT YKNX-RELATED"/>
    <property type="match status" value="1"/>
</dbReference>
<organism evidence="3 4">
    <name type="scientific">Thiorhodovibrio winogradskyi</name>
    <dbReference type="NCBI Taxonomy" id="77007"/>
    <lineage>
        <taxon>Bacteria</taxon>
        <taxon>Pseudomonadati</taxon>
        <taxon>Pseudomonadota</taxon>
        <taxon>Gammaproteobacteria</taxon>
        <taxon>Chromatiales</taxon>
        <taxon>Chromatiaceae</taxon>
        <taxon>Thiorhodovibrio</taxon>
    </lineage>
</organism>
<keyword evidence="4" id="KW-1185">Reference proteome</keyword>
<comment type="subcellular location">
    <subcellularLocation>
        <location evidence="1">Cell envelope</location>
    </subcellularLocation>
</comment>
<dbReference type="Gene3D" id="2.40.30.170">
    <property type="match status" value="1"/>
</dbReference>
<name>A0ABZ0S6K8_9GAMM</name>
<accession>A0ABZ0S6K8</accession>
<dbReference type="PANTHER" id="PTHR32347:SF23">
    <property type="entry name" value="BLL5650 PROTEIN"/>
    <property type="match status" value="1"/>
</dbReference>
<reference evidence="3 4" key="1">
    <citation type="journal article" date="2023" name="Microorganisms">
        <title>Thiorhodovibrio frisius and Trv. litoralis spp. nov., Two Novel Members from a Clade of Fastidious Purple Sulfur Bacteria That Exhibit Unique Red-Shifted Light-Harvesting Capabilities.</title>
        <authorList>
            <person name="Methner A."/>
            <person name="Kuzyk S.B."/>
            <person name="Petersen J."/>
            <person name="Bauer S."/>
            <person name="Brinkmann H."/>
            <person name="Sichau K."/>
            <person name="Wanner G."/>
            <person name="Wolf J."/>
            <person name="Neumann-Schaal M."/>
            <person name="Henke P."/>
            <person name="Tank M."/>
            <person name="Sproer C."/>
            <person name="Bunk B."/>
            <person name="Overmann J."/>
        </authorList>
    </citation>
    <scope>NUCLEOTIDE SEQUENCE [LARGE SCALE GENOMIC DNA]</scope>
    <source>
        <strain evidence="3 4">DSM 6702</strain>
    </source>
</reference>
<gene>
    <name evidence="3" type="ORF">Thiowin_01544</name>
</gene>
<dbReference type="Proteomes" id="UP001432180">
    <property type="component" value="Chromosome"/>
</dbReference>
<dbReference type="InterPro" id="IPR050465">
    <property type="entry name" value="UPF0194_transport"/>
</dbReference>
<dbReference type="EMBL" id="CP121472">
    <property type="protein sequence ID" value="WPL16577.1"/>
    <property type="molecule type" value="Genomic_DNA"/>
</dbReference>
<sequence>MGAGQGRLVATSSTPASTDLLAVLLHLGRRARQAEDEAELGFILVNETNQLAPYRQGALWLPGEGVVTLSGVVMPEANAPYVQWLSRLCEQWSRAGRDKPWVIQAADLHSEDVREWSHWLPAQALCVPLPAVGRYFAGGLLLLARDLAWSDGELALLAEWAAIWSSVRVLVDQGSGLTRLWQRLHGRPAPLAPAKPTGRLGAMLKRPRTWGWLLLCLLLLLPVRLTVLAPAELVPLNPTLVRAPIDGVIERVHVMPNEAVDAQRPLFEFDRTSIGNRLLIAERSKETVRAELRQHSQQALFDESSKAKLALLQGQLAEKQIELEYLRELDQRSLVSAERAGIVLYDDPSEWVGRPVVTGERVMVIADEREAEVEAWLSPANAISLAMGSRVRVYLNADPLRPVQASLRYVSHEATERPDGHYAYRVRASLSRVDERSRIGLKGTAKLEGGRVPLIYWVMRRPVASLRAWLGI</sequence>
<evidence type="ECO:0000313" key="3">
    <source>
        <dbReference type="EMBL" id="WPL16577.1"/>
    </source>
</evidence>
<evidence type="ECO:0000256" key="1">
    <source>
        <dbReference type="ARBA" id="ARBA00004196"/>
    </source>
</evidence>
<keyword evidence="2" id="KW-0175">Coiled coil</keyword>
<proteinExistence type="predicted"/>
<evidence type="ECO:0000313" key="4">
    <source>
        <dbReference type="Proteomes" id="UP001432180"/>
    </source>
</evidence>
<evidence type="ECO:0000256" key="2">
    <source>
        <dbReference type="ARBA" id="ARBA00023054"/>
    </source>
</evidence>
<protein>
    <submittedName>
        <fullName evidence="3">Efflux transporter, RND family, MFP subunit</fullName>
    </submittedName>
</protein>